<dbReference type="RefSeq" id="WP_386058702.1">
    <property type="nucleotide sequence ID" value="NZ_JBHTKL010000002.1"/>
</dbReference>
<comment type="cofactor">
    <cofactor evidence="1">
        <name>FMN</name>
        <dbReference type="ChEBI" id="CHEBI:58210"/>
    </cofactor>
</comment>
<sequence length="206" mass="22892">MEIKPNTLEWPDAYKLLIGSVLPRPIAFVSTCDEDGNTNLAPFSFFTGICADPLLVCFAPMISSADGEKKDTLINIEKTKEFVINVVSEEFVQQMNDTAIEYEPGIDEFQEAGFTKQDSTTVRPPRVKESKVHLECELHELLHFGDQPGAGSLVIGKVRLVNVQDDLYVDGRIDTEKLNPIGRMAGPTYTKAIAKTFQLQRKQGKA</sequence>
<dbReference type="Proteomes" id="UP001596990">
    <property type="component" value="Unassembled WGS sequence"/>
</dbReference>
<protein>
    <submittedName>
        <fullName evidence="6">Flavin reductase family protein</fullName>
        <ecNumber evidence="6">1.5.1.-</ecNumber>
    </submittedName>
</protein>
<dbReference type="EC" id="1.5.1.-" evidence="6"/>
<evidence type="ECO:0000259" key="5">
    <source>
        <dbReference type="SMART" id="SM00903"/>
    </source>
</evidence>
<feature type="domain" description="Flavin reductase like" evidence="5">
    <location>
        <begin position="19"/>
        <end position="175"/>
    </location>
</feature>
<evidence type="ECO:0000256" key="2">
    <source>
        <dbReference type="ARBA" id="ARBA00022630"/>
    </source>
</evidence>
<evidence type="ECO:0000256" key="3">
    <source>
        <dbReference type="ARBA" id="ARBA00022643"/>
    </source>
</evidence>
<name>A0ABW3L1G3_9BACI</name>
<gene>
    <name evidence="6" type="ORF">ACFQ2J_08445</name>
</gene>
<keyword evidence="2" id="KW-0285">Flavoprotein</keyword>
<dbReference type="EMBL" id="JBHTKL010000002">
    <property type="protein sequence ID" value="MFD1019221.1"/>
    <property type="molecule type" value="Genomic_DNA"/>
</dbReference>
<evidence type="ECO:0000313" key="6">
    <source>
        <dbReference type="EMBL" id="MFD1019221.1"/>
    </source>
</evidence>
<evidence type="ECO:0000256" key="4">
    <source>
        <dbReference type="ARBA" id="ARBA00038054"/>
    </source>
</evidence>
<evidence type="ECO:0000256" key="1">
    <source>
        <dbReference type="ARBA" id="ARBA00001917"/>
    </source>
</evidence>
<dbReference type="InterPro" id="IPR012349">
    <property type="entry name" value="Split_barrel_FMN-bd"/>
</dbReference>
<keyword evidence="3" id="KW-0288">FMN</keyword>
<comment type="caution">
    <text evidence="6">The sequence shown here is derived from an EMBL/GenBank/DDBJ whole genome shotgun (WGS) entry which is preliminary data.</text>
</comment>
<dbReference type="InterPro" id="IPR002563">
    <property type="entry name" value="Flavin_Rdtase-like_dom"/>
</dbReference>
<dbReference type="PANTHER" id="PTHR33798">
    <property type="entry name" value="FLAVOPROTEIN OXYGENASE"/>
    <property type="match status" value="1"/>
</dbReference>
<keyword evidence="6" id="KW-0560">Oxidoreductase</keyword>
<accession>A0ABW3L1G3</accession>
<reference evidence="7" key="1">
    <citation type="journal article" date="2019" name="Int. J. Syst. Evol. Microbiol.">
        <title>The Global Catalogue of Microorganisms (GCM) 10K type strain sequencing project: providing services to taxonomists for standard genome sequencing and annotation.</title>
        <authorList>
            <consortium name="The Broad Institute Genomics Platform"/>
            <consortium name="The Broad Institute Genome Sequencing Center for Infectious Disease"/>
            <person name="Wu L."/>
            <person name="Ma J."/>
        </authorList>
    </citation>
    <scope>NUCLEOTIDE SEQUENCE [LARGE SCALE GENOMIC DNA]</scope>
    <source>
        <strain evidence="7">CCUG 56607</strain>
    </source>
</reference>
<dbReference type="SMART" id="SM00903">
    <property type="entry name" value="Flavin_Reduct"/>
    <property type="match status" value="1"/>
</dbReference>
<dbReference type="Gene3D" id="2.30.110.10">
    <property type="entry name" value="Electron Transport, Fmn-binding Protein, Chain A"/>
    <property type="match status" value="1"/>
</dbReference>
<organism evidence="6 7">
    <name type="scientific">Thalassobacillus hwangdonensis</name>
    <dbReference type="NCBI Taxonomy" id="546108"/>
    <lineage>
        <taxon>Bacteria</taxon>
        <taxon>Bacillati</taxon>
        <taxon>Bacillota</taxon>
        <taxon>Bacilli</taxon>
        <taxon>Bacillales</taxon>
        <taxon>Bacillaceae</taxon>
        <taxon>Thalassobacillus</taxon>
    </lineage>
</organism>
<evidence type="ECO:0000313" key="7">
    <source>
        <dbReference type="Proteomes" id="UP001596990"/>
    </source>
</evidence>
<dbReference type="GO" id="GO:0016491">
    <property type="term" value="F:oxidoreductase activity"/>
    <property type="evidence" value="ECO:0007669"/>
    <property type="project" value="UniProtKB-KW"/>
</dbReference>
<keyword evidence="7" id="KW-1185">Reference proteome</keyword>
<dbReference type="PANTHER" id="PTHR33798:SF5">
    <property type="entry name" value="FLAVIN REDUCTASE LIKE DOMAIN-CONTAINING PROTEIN"/>
    <property type="match status" value="1"/>
</dbReference>
<comment type="similarity">
    <text evidence="4">Belongs to the flavoredoxin family.</text>
</comment>
<proteinExistence type="inferred from homology"/>
<dbReference type="Pfam" id="PF01613">
    <property type="entry name" value="Flavin_Reduct"/>
    <property type="match status" value="1"/>
</dbReference>
<dbReference type="SUPFAM" id="SSF50475">
    <property type="entry name" value="FMN-binding split barrel"/>
    <property type="match status" value="1"/>
</dbReference>